<organism evidence="1 2">
    <name type="scientific">Zalaria obscura</name>
    <dbReference type="NCBI Taxonomy" id="2024903"/>
    <lineage>
        <taxon>Eukaryota</taxon>
        <taxon>Fungi</taxon>
        <taxon>Dikarya</taxon>
        <taxon>Ascomycota</taxon>
        <taxon>Pezizomycotina</taxon>
        <taxon>Dothideomycetes</taxon>
        <taxon>Dothideomycetidae</taxon>
        <taxon>Dothideales</taxon>
        <taxon>Zalariaceae</taxon>
        <taxon>Zalaria</taxon>
    </lineage>
</organism>
<evidence type="ECO:0000313" key="2">
    <source>
        <dbReference type="Proteomes" id="UP001320706"/>
    </source>
</evidence>
<dbReference type="Proteomes" id="UP001320706">
    <property type="component" value="Unassembled WGS sequence"/>
</dbReference>
<accession>A0ACC3S4E2</accession>
<evidence type="ECO:0000313" key="1">
    <source>
        <dbReference type="EMBL" id="KAK8195992.1"/>
    </source>
</evidence>
<gene>
    <name evidence="1" type="ORF">M8818_007143</name>
</gene>
<proteinExistence type="predicted"/>
<comment type="caution">
    <text evidence="1">The sequence shown here is derived from an EMBL/GenBank/DDBJ whole genome shotgun (WGS) entry which is preliminary data.</text>
</comment>
<dbReference type="EMBL" id="JAMKPW020000042">
    <property type="protein sequence ID" value="KAK8195992.1"/>
    <property type="molecule type" value="Genomic_DNA"/>
</dbReference>
<name>A0ACC3S4E2_9PEZI</name>
<keyword evidence="2" id="KW-1185">Reference proteome</keyword>
<sequence>MRWSILLSCSKEALHGCTFGSLSRSLASPDLGVYSESSSGERRLEMETIVQCMSRYVPVKKRGAKPKSQQAIAAAQQTTTGIKPLVSGSVSASPSPQLPNVPRPGDGLDPSRPWTPPLIPSQAIVMDLTEVYFEVVYPIFPLFHRPTLFRRVARGEYLTDRAYYASVMSMCALASARARDGALYSNKWAPDALREPSSEAFCAAAESALPKDAPLTQSLDYMRACALLAINFIQYGDSPKMHYYLGLYNTFVAVGGLHDEANWPKPMDYVQMEERRRLFWSTYTLDVFTSIIWNRLLNSREARTHVSYPTEADDQMFNEATPINAYLGSSLSWLRGWNLTTDLYRIIEHAAEHMRTQSQQVSSVQALFGRNTTPQSAVLDHIMAMYTALPGEFKITQPVTCNLNQDLFSFQAANIAATVQLARMVLFTSEHSTVEQKCQVASEVIHGFAGVPVAYLQAISIPLLHHLAGIGTILGSAFEDGLSEQSYRRVRSVLLELADLLATFEVGLFTAAGTSDKLRSQVSRIDEYMEGQRQRLIATQAQSQPQGQDVAGARRQHPGAPGSYCGSDISSDHALLDPAQGLQSGASPQFQFPPELFEDWSWAFDFSRTTDWLGEGLAGQGMAGQAPAEFGAQQ</sequence>
<reference evidence="1" key="1">
    <citation type="submission" date="2024-02" db="EMBL/GenBank/DDBJ databases">
        <title>Metagenome Assembled Genome of Zalaria obscura JY119.</title>
        <authorList>
            <person name="Vighnesh L."/>
            <person name="Jagadeeshwari U."/>
            <person name="Venkata Ramana C."/>
            <person name="Sasikala C."/>
        </authorList>
    </citation>
    <scope>NUCLEOTIDE SEQUENCE</scope>
    <source>
        <strain evidence="1">JY119</strain>
    </source>
</reference>
<protein>
    <submittedName>
        <fullName evidence="1">Uncharacterized protein</fullName>
    </submittedName>
</protein>